<feature type="region of interest" description="Disordered" evidence="7">
    <location>
        <begin position="4604"/>
        <end position="4634"/>
    </location>
</feature>
<keyword evidence="4" id="KW-0965">Cell junction</keyword>
<feature type="compositionally biased region" description="Basic and acidic residues" evidence="7">
    <location>
        <begin position="1835"/>
        <end position="1849"/>
    </location>
</feature>
<feature type="region of interest" description="Disordered" evidence="7">
    <location>
        <begin position="383"/>
        <end position="421"/>
    </location>
</feature>
<feature type="region of interest" description="Disordered" evidence="7">
    <location>
        <begin position="1689"/>
        <end position="1752"/>
    </location>
</feature>
<gene>
    <name evidence="13" type="primary">LOC409655</name>
</gene>
<dbReference type="InterPro" id="IPR036034">
    <property type="entry name" value="PDZ_sf"/>
</dbReference>
<feature type="region of interest" description="Disordered" evidence="7">
    <location>
        <begin position="2280"/>
        <end position="2320"/>
    </location>
</feature>
<feature type="region of interest" description="Disordered" evidence="7">
    <location>
        <begin position="1603"/>
        <end position="1658"/>
    </location>
</feature>
<feature type="region of interest" description="Disordered" evidence="7">
    <location>
        <begin position="3538"/>
        <end position="3686"/>
    </location>
</feature>
<feature type="compositionally biased region" description="Basic and acidic residues" evidence="7">
    <location>
        <begin position="658"/>
        <end position="669"/>
    </location>
</feature>
<sequence length="5539" mass="625437">MSAREVTLIGGSPWGFRMHGGHDLHQPLRISRVNPGSKAAQQGVREGDLISSINGRTTRDLTNSEAHALLRNAGEHLKLGLNQENIGSPKRRIYRSSLQENTTTEILTKTTTTTRTTTTISNTRIPSTDSKKNEANDAKPDQSYASQNGGPKSSLIQQRDETKKNLYDCAIGSNESSAVNCDEQKQEKEKEKESEEQEEEEASMPGHGSKHRRNRKGRRRGGGDKAKRNDGDKNSKERTSTIHDEVVAEATTSSNHGGSSSLSRREDRCRIETGTIKPSVKVMRITTISSRPLEARLGHIRGVGIVETETTARSGKGGEGAVVVTVSEPLDAFPPLSPEMPATVADNPAAETRNGEEGLQIRDVTDCDVAEVDNVRQPVIVEMESDAEREAGGNLEGARTGSVSRDKEEEEGEEGVGRGHCWDTVMPRDVERKLRRFIEGLKLPCHAGEEGGDWRAACEEEKRGGAKRRRREACYGHSQAANRFLDIIQEEGEKLSEDEEQHIRDFINEEIGKYRREERCWARVEEDLGAGGGAGVRINVTCVDGEEMGEGKEEEEEEEDLGEGLKKERESVEICRGGETVEEGTSKEEELEKERESVEICGAGEIVEGGTSKEEELKKERESVEIYSGGEIGEGGMLKEEELEKEKENEIGDGGEFIEGRILKEKEISDGGESTEGGILKESDDGGESIKGGILKEKEIGNGEESIKGGILKEKEINEGESIEGESIEERILKEKENVEISNGEESTEKEVLKEKESSNGEESIEKEVVKEKEISNEGGSKEEEILKEKENVEIDDGGESTEGEILKKKENVEIGDGEESIEKEILKEKEISNEEESKEEGILKEKENVEIDDGEESTEERTLKEKEISNEEESKEEGILKEKENVEIDDRGEFTEGRTLKEKEISNEGESKEEGILKEKENVKIDNRGESTEGGILKEKENVKISNEGESIVEGMLKEEKLERKSIKISDGKEEKEEISDEKSEKIIESEILETNNENTNLSEPDLKVEEEISVKKLNETDETLINVKSRSNEEESIYYRISDASNINELTVTENVESIEEKSKIENRDVSFVKSKEIEALKTDDDRKIEKSMEIGKLDLVSEAQDFEALTVKSKLKEDDIDSKSEALTKRFLKKEEEEEPSKNNIAKTCKIDEQSDRLNETNEKLEQNKRSTSYHESSISKSILREEACSLIKDSYKISRDTKRKRPPTPPKRSSSLDFQEKSTATTSPLRGKRESKERIGENGEKMEVTSSRLCRDSTENIGSTRALLTIISQSDAGVENIRDISSNVDESVSLPESNILHDLKAFGGRSVCLGNDDSTDDELRKYVENGARLGNGASSEIKRDYLHRETREKSPVSVSRTKQSVDGLPAQGVAKIVMEKKSSGSATSSKVLGRESVERIEKIEVESRETREESTASTSRRSAPVERIVKIDVESMTSAIDESDEAKISKKCEEEERKEVSYESREKSLESVSIKQSVEKPVERIVKIVMEPSFTDKVKISEKERKKISDEKPVERIVKINVESSTDESDKAKISKKCEEEEKVSYELREKSLESISIKQSVDKPVERIVKISEKQEERKKISDGKPVERIVKINVESSTDKPDKVKVTEKEEERKKVSDGKPIERIVKINVESSTDESDKTKTSKKCEEEERKKVSYELHEKSLESMSIKQNIEKPVERIVKINVESSTDKPDKVKVSEKEEERKKLSDEKPVERIVKINIESSTEKPDKTKISKKSEEEEKVSDGKPVERIVKINVESSTDESDKAKIFKKCEEEEKISYELHEKSMSIRQSVDKPMERTVKISEKQEERKKLSEKPVERIVKINVESSTEKPDKSKKCEEEEKVSYELREKSLESMSIKQSVDKPVERTVKISEKQEERKKVSDVRPVERIAKIDVESMGKPDKAKIFEKNEERTRKICDENGWGDEAGPRREMHSRHHRVHKKIVKNETSSTTTGDKERGNKMESSRELTTSEEEFEEIYKYSTRTSGDEPRSPAFKINGHDARKDRRDTPSEILKSTPSNDEAPSHCARKQDGRGKDSPSQKLSDPTTVSHRGPMEAWQVDIFSIITEEARKSKLRREMDSSRGVPPTPASEDLYYVPIESGSTYRKSKSNNIDETGPVESLKDICIKKILSMPYGLHVINEITVPRFNVFETLGPEVSKFPTHGPRKATTTSSEAHGRAKSTVDKEDTTNTWLGLSTSTDPKLLVCLSPSQRRTEIKATADNLLDLHEKFINRRNYFDEEPPPRVPPTRYRVELMEESKEDERGNRLLEIIKENSDKKSGSKSVTFEESSQSGSCNADGVPTSDSGRQRRAKATRLCDWLNLARLDPRSSRSPRHATPLPDDLLIESSAEGGEEPLVAKRLDIPRSLHYSSFKKYPLALNSAIIDSSSTENPPFRSSTPFAKSPLTLNSAIIEKSVHFDDSSMEIPPDRPDPPSRTSLRKSPLNSILIDSSSMENPPQRPDPPSRKSPLAFNIDSFSMENPPQRPNPPSRKSPLNIDFSSKENPSERPDPPSRKSPLNMDFSSKENPPERPDPPSRTSTLRKSPLTLNMDSSSMETPPERPDPPSRTSTLRKSPLTLNVDSSSMETPPERPDPPLRSSTPFRKSPVTLNSALIDSSSMENAASRSWTPLGRRSPGKSPVEKGRRREARHNVNPALIDDRVEVPPRAKRVVSVDRSCIDTTSIFDQNPPRSHLEPRRYPRHVAAASEIMDELRKLENETEEQSRGPFPPRRYVARQLRYIELLEDRLRNVILAEEEEREALEEYLLAREKEEGGRSNKESSFSRLDDSKREGGRGESSTEHVERSRSAIGKVEGESRERRVEGRAAGPRSANGEAFRRRMYDEYVRKVMEREERKHHKVVKISTHEDLKRCDDGKSTCMTTVEREFIEKARDRLNKFGINLDGSETETEKDKKGGGREGEKRVEKKEKEEEEGVVKAKCLIDGKEFEDSKKLPKHLQEFLDMPANFDVVGYGCNFATKETDNEHGLLHEIDSALKFGKGFLFGKENVMFAPTFKASSATPGVWSPGSEPPPKEPSPERKESEKDGGIPPIWTPSSAGASPIPEKKEFRPVQFESPTLSRKKLAQQEGTKETPPPWETEVEKKEITRSSYESTSTSSRIVNSHSAPSQGLNSLSSTPRLPRAQNPTITLLQKAREGQLPKGAAYLEENEAEKKHPSSDEKGIISPGEIIYTVKKEYESEPETENEPPKKMADLGPRKFEGIGPTSKEGIPLVLRSEVKENNQTKWYKKMYDSLHRADRSDDYVTIRYKQRRGTRYGYGSGYLSEPEHRLYSDRSATLDNRRRLRNKENDFFTSTMPRNLRNGTLKYSSEVYKNQPGRIEDYEPGRSSIAEKEAKEWWDEVMDIFDGWLNDNGHPQGTEMEDLGDAQLSHRALSLSYRPETGRNPFDQHKNRPPQRLKPYMSHALKESGYESDSTLVFRRKEDIGPLSELEQRLAYKTVQSGGDVPLHGLRKPAPERPKDETGLEYFPISPTLTRIRVHRKNGSSTSKCAAVLSRHESPLIEIRNATAKKMDVRSTIVSRARSQRDIALDDPRETTVSRPPSPPRRQSSRNSKTLKLYGNAKRQTVQQPFKSRHKQCFDEEARSNVATPGERLNGNSDRCGKKSREIVRPCSFRTSSNNSTIPPSRSKVSTPSCKKKTEDSRLSQTLPTGEKSFSPSNVNRIYGNSSSLWRLGGKYPVGSEPKRDKSSSILKMASKYVSPSATKSTKEKLQSESNGVGNTVSYLRKTNASRKRLTRKEQEESSRRLARSSIDLSSMETRKRVLQKCREKGGREVRTTVLPSGTLVKSSTMLYSSSSSSGRQRPPQDKSLKVVVTVSSKGQEILRKPLDSISAAKSTSSLKSSSATSSPSVVRRTVLTDTKKPVRTIIGRPDRMGSSREFTSSSDAIGESSKRKGQRPRAIVRSPVTKQQLETIRINPDKRRIETRKRSRKVENSDVKEVREGMESDVERSNIENEEPNIRKVYKSKEDRRSSSLSVEEIKKHGDATRTDTFFQNLFLRSISSSENVPSRRSIVGERARMYQENSREGSKSEPSLKSLSIYLAHKRPVSNSKFKNWEKESVSSRSSSPYGVSWPGRSVFQKVSKFDSLLGIEDFGSSTTLRNKSPDSVKERLKERSLSEPPLKTLSECSSSRASSPSSSIRSPACRRIRSLKQEKSDGPGAVVAKKVRARSAGEAEEKFGSNLSLARSTGSLCGSPIDREEYHRYVVGVLHDRRRSERYKELHDFYSSLERLGELERTFSSTDLRPRMKNEEEIIDYDRWRKVRSQERAEVEFTTLYGKLKAVQKDKNFLFSTKDIGKYKWHGDRSLRCKERSVENIIQHFKKLQSEGSELDCSKRREISLRKDTYKPLWRGTSVINVASTMQEKANGSKNLEKSLDHLDQPSLQRSLGGSKKFWSSLSIEQVATLKKQLNEIYGSDNLQRSVPSTSSEMGEHNRLERKEGTDKEDSLSRYEIIVPPHIDSIDKDDAKGLHVRCHSMITSDTSPNNDQKSFTDRAESLRRSGSISRGKSVERSESDKSVISVTPSMSELEKKRLSVTIGKEVLDKISQRRLSMPLTAPRETRGSIAAALAVKKIPKITRSSTAPSVTSTSPRSCYSLEPQNAEDSSRVKEKNDFLLVLTPNNKTPSDRRRVENVLEEWSRKPPLLAIAIPDTSNQTKIITPNSESEANSTTESSETSVRTVIQRNIESQDVPAKIEFFENVDKSADTQSVKTNKKEQTKRKPGRLSSSQSFADLRELFGESEAGKYALSGCRTRSISPRGTTSDERKGNSPAREMDANTRPCFCSRDREHDRPRSVSPCRATTRSNSSCSLESIWLRSSSPDPDKYWRAYLKLVKNGTVRRLRAKFESAEDLRAGRVKVFPAPKKFQSDPELARCFLKKVDEGKLKPHEFADVAWLRRKYEPRRGRARRRGESPPIPRVPLRKEDLSMPHIDVISKTAELKDSVVVTSTITNSVARKAETKELEAKKSVGRMRKKFEKFATQKTSILGEMFTSSPDVHELRDIAPYLAGRWVAHRYPSRRDNMRSLSSPPDLAGRPCSASKSEVNSGSTRTQSKEGGKLIGKVRGVSSKGPSSILKQSDGDQTFDPDKHRPKFRYQPPPPISSPNVRRKATCWWSPIPIYTARPTVTFEEYSNAPPPPPKSQHYRDDCQESPRRYVEGEVTIHYRSPVRTEAKEPLSEEELARRSAENMRRVYQEERRRKYLQELHDIDSRRHTDNFIPSQKSPIPLNRYDDFVDDLSHRSRSQEQTPEPRLVARALYNFIGQSCRELNFRRGDIIFVRRQVDKNWYEGEHNAMIGLFPSNYVEILPYDGMRTTPKKPYEGQARAKFNFVAQTNLELSLAKGELVVLTRRVDENWYEGRIGNRKGIFPISYVEVITEPGLRSETPTQNKPVAAPAAHSLLANGSAGGKMSMGPHHYMPSIPVNMNTTQPHYNSLPRMGGNKLHVSEALHIDTHSEPIPYRALYNYRPQNEDELELKEGDTVYVMEKCDDGWYVGSSQRTGYFGTFPGNYVERL</sequence>
<dbReference type="Proteomes" id="UP000005203">
    <property type="component" value="Linkage group LG16"/>
</dbReference>
<feature type="region of interest" description="Disordered" evidence="7">
    <location>
        <begin position="5046"/>
        <end position="5133"/>
    </location>
</feature>
<feature type="compositionally biased region" description="Polar residues" evidence="7">
    <location>
        <begin position="2545"/>
        <end position="2565"/>
    </location>
</feature>
<feature type="region of interest" description="Disordered" evidence="7">
    <location>
        <begin position="2170"/>
        <end position="2196"/>
    </location>
</feature>
<feature type="compositionally biased region" description="Basic and acidic residues" evidence="7">
    <location>
        <begin position="3213"/>
        <end position="3227"/>
    </location>
</feature>
<feature type="compositionally biased region" description="Basic and acidic residues" evidence="7">
    <location>
        <begin position="2778"/>
        <end position="2787"/>
    </location>
</feature>
<feature type="region of interest" description="Disordered" evidence="7">
    <location>
        <begin position="104"/>
        <end position="157"/>
    </location>
</feature>
<organism evidence="11">
    <name type="scientific">Apis mellifera</name>
    <name type="common">Honeybee</name>
    <dbReference type="NCBI Taxonomy" id="7460"/>
    <lineage>
        <taxon>Eukaryota</taxon>
        <taxon>Metazoa</taxon>
        <taxon>Ecdysozoa</taxon>
        <taxon>Arthropoda</taxon>
        <taxon>Hexapoda</taxon>
        <taxon>Insecta</taxon>
        <taxon>Pterygota</taxon>
        <taxon>Neoptera</taxon>
        <taxon>Endopterygota</taxon>
        <taxon>Hymenoptera</taxon>
        <taxon>Apocrita</taxon>
        <taxon>Aculeata</taxon>
        <taxon>Apoidea</taxon>
        <taxon>Anthophila</taxon>
        <taxon>Apidae</taxon>
        <taxon>Apis</taxon>
    </lineage>
</organism>
<dbReference type="Gene3D" id="2.30.42.10">
    <property type="match status" value="1"/>
</dbReference>
<dbReference type="InterPro" id="IPR003127">
    <property type="entry name" value="SoHo_dom"/>
</dbReference>
<feature type="compositionally biased region" description="Polar residues" evidence="7">
    <location>
        <begin position="2291"/>
        <end position="2305"/>
    </location>
</feature>
<name>A0A7M7MWH8_APIME</name>
<dbReference type="EnsemblMetazoa" id="XM_026445799">
    <property type="protein sequence ID" value="XP_026301584"/>
    <property type="gene ID" value="LOC409655"/>
</dbReference>
<feature type="domain" description="SH3" evidence="8">
    <location>
        <begin position="5344"/>
        <end position="5403"/>
    </location>
</feature>
<evidence type="ECO:0000256" key="1">
    <source>
        <dbReference type="ARBA" id="ARBA00004282"/>
    </source>
</evidence>
<feature type="region of interest" description="Disordered" evidence="7">
    <location>
        <begin position="1830"/>
        <end position="1849"/>
    </location>
</feature>
<feature type="compositionally biased region" description="Basic and acidic residues" evidence="7">
    <location>
        <begin position="4516"/>
        <end position="4525"/>
    </location>
</feature>
<accession>A0A8B8HFV8</accession>
<feature type="compositionally biased region" description="Basic and acidic residues" evidence="7">
    <location>
        <begin position="821"/>
        <end position="833"/>
    </location>
</feature>
<feature type="compositionally biased region" description="Acidic residues" evidence="7">
    <location>
        <begin position="794"/>
        <end position="803"/>
    </location>
</feature>
<feature type="compositionally biased region" description="Low complexity" evidence="7">
    <location>
        <begin position="3816"/>
        <end position="3825"/>
    </location>
</feature>
<feature type="compositionally biased region" description="Basic residues" evidence="7">
    <location>
        <begin position="1941"/>
        <end position="1952"/>
    </location>
</feature>
<dbReference type="InterPro" id="IPR001478">
    <property type="entry name" value="PDZ"/>
</dbReference>
<evidence type="ECO:0000313" key="13">
    <source>
        <dbReference type="RefSeq" id="XP_026301584.1"/>
    </source>
</evidence>
<feature type="compositionally biased region" description="Basic and acidic residues" evidence="7">
    <location>
        <begin position="728"/>
        <end position="739"/>
    </location>
</feature>
<dbReference type="FunFam" id="2.30.30.40:FF:000001">
    <property type="entry name" value="Sorbin and SH3 domain-containing protein 1 isoform 2"/>
    <property type="match status" value="1"/>
</dbReference>
<feature type="compositionally biased region" description="Polar residues" evidence="7">
    <location>
        <begin position="4778"/>
        <end position="4787"/>
    </location>
</feature>
<feature type="region of interest" description="Disordered" evidence="7">
    <location>
        <begin position="177"/>
        <end position="268"/>
    </location>
</feature>
<feature type="compositionally biased region" description="Basic and acidic residues" evidence="7">
    <location>
        <begin position="1693"/>
        <end position="1722"/>
    </location>
</feature>
<feature type="compositionally biased region" description="Basic and acidic residues" evidence="7">
    <location>
        <begin position="860"/>
        <end position="870"/>
    </location>
</feature>
<dbReference type="Pfam" id="PF07653">
    <property type="entry name" value="SH3_2"/>
    <property type="match status" value="1"/>
</dbReference>
<feature type="region of interest" description="Disordered" evidence="7">
    <location>
        <begin position="646"/>
        <end position="708"/>
    </location>
</feature>
<feature type="compositionally biased region" description="Polar residues" evidence="7">
    <location>
        <begin position="2452"/>
        <end position="2465"/>
    </location>
</feature>
<dbReference type="CDD" id="cd11782">
    <property type="entry name" value="SH3_Sorbs_2"/>
    <property type="match status" value="1"/>
</dbReference>
<feature type="compositionally biased region" description="Basic and acidic residues" evidence="7">
    <location>
        <begin position="877"/>
        <end position="943"/>
    </location>
</feature>
<dbReference type="SUPFAM" id="SSF50156">
    <property type="entry name" value="PDZ domain-like"/>
    <property type="match status" value="1"/>
</dbReference>
<feature type="compositionally biased region" description="Basic and acidic residues" evidence="7">
    <location>
        <begin position="2185"/>
        <end position="2196"/>
    </location>
</feature>
<evidence type="ECO:0000256" key="3">
    <source>
        <dbReference type="ARBA" id="ARBA00022737"/>
    </source>
</evidence>
<feature type="compositionally biased region" description="Basic and acidic residues" evidence="7">
    <location>
        <begin position="563"/>
        <end position="573"/>
    </location>
</feature>
<keyword evidence="6" id="KW-0175">Coiled coil</keyword>
<evidence type="ECO:0000259" key="9">
    <source>
        <dbReference type="PROSITE" id="PS50106"/>
    </source>
</evidence>
<dbReference type="SMART" id="SM00228">
    <property type="entry name" value="PDZ"/>
    <property type="match status" value="1"/>
</dbReference>
<feature type="compositionally biased region" description="Polar residues" evidence="7">
    <location>
        <begin position="1173"/>
        <end position="1183"/>
    </location>
</feature>
<feature type="region of interest" description="Disordered" evidence="7">
    <location>
        <begin position="3472"/>
        <end position="3492"/>
    </location>
</feature>
<feature type="compositionally biased region" description="Low complexity" evidence="7">
    <location>
        <begin position="3115"/>
        <end position="3127"/>
    </location>
</feature>
<feature type="compositionally biased region" description="Polar residues" evidence="7">
    <location>
        <begin position="4443"/>
        <end position="4455"/>
    </location>
</feature>
<feature type="compositionally biased region" description="Basic and acidic residues" evidence="7">
    <location>
        <begin position="1729"/>
        <end position="1752"/>
    </location>
</feature>
<dbReference type="PROSITE" id="PS50106">
    <property type="entry name" value="PDZ"/>
    <property type="match status" value="1"/>
</dbReference>
<feature type="compositionally biased region" description="Basic and acidic residues" evidence="7">
    <location>
        <begin position="1152"/>
        <end position="1172"/>
    </location>
</feature>
<feature type="compositionally biased region" description="Basic and acidic residues" evidence="7">
    <location>
        <begin position="2793"/>
        <end position="2832"/>
    </location>
</feature>
<dbReference type="Gene3D" id="2.30.30.40">
    <property type="entry name" value="SH3 Domains"/>
    <property type="match status" value="3"/>
</dbReference>
<feature type="region of interest" description="Disordered" evidence="7">
    <location>
        <begin position="1444"/>
        <end position="1470"/>
    </location>
</feature>
<feature type="compositionally biased region" description="Basic and acidic residues" evidence="7">
    <location>
        <begin position="1449"/>
        <end position="1470"/>
    </location>
</feature>
<dbReference type="PROSITE" id="PS50002">
    <property type="entry name" value="SH3"/>
    <property type="match status" value="3"/>
</dbReference>
<feature type="compositionally biased region" description="Basic and acidic residues" evidence="7">
    <location>
        <begin position="4456"/>
        <end position="4475"/>
    </location>
</feature>
<feature type="compositionally biased region" description="Basic and acidic residues" evidence="7">
    <location>
        <begin position="3178"/>
        <end position="3189"/>
    </location>
</feature>
<feature type="region of interest" description="Disordered" evidence="7">
    <location>
        <begin position="4443"/>
        <end position="4475"/>
    </location>
</feature>
<feature type="compositionally biased region" description="Basic and acidic residues" evidence="7">
    <location>
        <begin position="2532"/>
        <end position="2543"/>
    </location>
</feature>
<feature type="compositionally biased region" description="Low complexity" evidence="7">
    <location>
        <begin position="3858"/>
        <end position="3876"/>
    </location>
</feature>
<feature type="region of interest" description="Disordered" evidence="7">
    <location>
        <begin position="1795"/>
        <end position="1821"/>
    </location>
</feature>
<keyword evidence="3" id="KW-0677">Repeat</keyword>
<feature type="compositionally biased region" description="Basic and acidic residues" evidence="7">
    <location>
        <begin position="4129"/>
        <end position="4143"/>
    </location>
</feature>
<feature type="compositionally biased region" description="Basic and acidic residues" evidence="7">
    <location>
        <begin position="182"/>
        <end position="193"/>
    </location>
</feature>
<dbReference type="CDD" id="cd11780">
    <property type="entry name" value="SH3_Sorbs_3"/>
    <property type="match status" value="1"/>
</dbReference>
<feature type="region of interest" description="Disordered" evidence="7">
    <location>
        <begin position="1201"/>
        <end position="1258"/>
    </location>
</feature>
<feature type="region of interest" description="Disordered" evidence="7">
    <location>
        <begin position="3858"/>
        <end position="3933"/>
    </location>
</feature>
<feature type="compositionally biased region" description="Basic and acidic residues" evidence="7">
    <location>
        <begin position="4534"/>
        <end position="4543"/>
    </location>
</feature>
<feature type="region of interest" description="Disordered" evidence="7">
    <location>
        <begin position="4125"/>
        <end position="4171"/>
    </location>
</feature>
<dbReference type="InterPro" id="IPR036028">
    <property type="entry name" value="SH3-like_dom_sf"/>
</dbReference>
<dbReference type="SUPFAM" id="SSF50044">
    <property type="entry name" value="SH3-domain"/>
    <property type="match status" value="3"/>
</dbReference>
<accession>A0A7M7MWH8</accession>
<feature type="compositionally biased region" description="Polar residues" evidence="7">
    <location>
        <begin position="2049"/>
        <end position="2059"/>
    </location>
</feature>
<feature type="region of interest" description="Disordered" evidence="7">
    <location>
        <begin position="4730"/>
        <end position="4754"/>
    </location>
</feature>
<evidence type="ECO:0000259" key="10">
    <source>
        <dbReference type="PROSITE" id="PS50831"/>
    </source>
</evidence>
<feature type="compositionally biased region" description="Basic and acidic residues" evidence="7">
    <location>
        <begin position="840"/>
        <end position="850"/>
    </location>
</feature>
<feature type="domain" description="PDZ" evidence="9">
    <location>
        <begin position="11"/>
        <end position="85"/>
    </location>
</feature>
<dbReference type="Pfam" id="PF14604">
    <property type="entry name" value="SH3_9"/>
    <property type="match status" value="2"/>
</dbReference>
<feature type="compositionally biased region" description="Low complexity" evidence="7">
    <location>
        <begin position="4686"/>
        <end position="4703"/>
    </location>
</feature>
<dbReference type="InterPro" id="IPR001452">
    <property type="entry name" value="SH3_domain"/>
</dbReference>
<feature type="coiled-coil region" evidence="6">
    <location>
        <begin position="2711"/>
        <end position="2773"/>
    </location>
</feature>
<feature type="compositionally biased region" description="Basic and acidic residues" evidence="7">
    <location>
        <begin position="2007"/>
        <end position="2019"/>
    </location>
</feature>
<feature type="compositionally biased region" description="Polar residues" evidence="7">
    <location>
        <begin position="143"/>
        <end position="157"/>
    </location>
</feature>
<dbReference type="RefSeq" id="XP_026301584.1">
    <property type="nucleotide sequence ID" value="XM_026445799.1"/>
</dbReference>
<reference evidence="13" key="2">
    <citation type="submission" date="2025-04" db="UniProtKB">
        <authorList>
            <consortium name="RefSeq"/>
        </authorList>
    </citation>
    <scope>IDENTIFICATION</scope>
    <source>
        <strain evidence="13">DH4</strain>
        <tissue evidence="13">Whole body</tissue>
    </source>
</reference>
<feature type="compositionally biased region" description="Polar residues" evidence="7">
    <location>
        <begin position="3670"/>
        <end position="3686"/>
    </location>
</feature>
<feature type="compositionally biased region" description="Polar residues" evidence="7">
    <location>
        <begin position="3739"/>
        <end position="3754"/>
    </location>
</feature>
<feature type="region of interest" description="Disordered" evidence="7">
    <location>
        <begin position="3948"/>
        <end position="3980"/>
    </location>
</feature>
<feature type="compositionally biased region" description="Basic and acidic residues" evidence="7">
    <location>
        <begin position="3039"/>
        <end position="3054"/>
    </location>
</feature>
<feature type="compositionally biased region" description="Basic and acidic residues" evidence="7">
    <location>
        <begin position="1235"/>
        <end position="1258"/>
    </location>
</feature>
<feature type="compositionally biased region" description="Basic and acidic residues" evidence="7">
    <location>
        <begin position="3550"/>
        <end position="3563"/>
    </location>
</feature>
<feature type="compositionally biased region" description="Basic and acidic residues" evidence="7">
    <location>
        <begin position="2428"/>
        <end position="2442"/>
    </location>
</feature>
<feature type="region of interest" description="Disordered" evidence="7">
    <location>
        <begin position="3026"/>
        <end position="3231"/>
    </location>
</feature>
<feature type="compositionally biased region" description="Basic and acidic residues" evidence="7">
    <location>
        <begin position="221"/>
        <end position="246"/>
    </location>
</feature>
<proteinExistence type="predicted"/>
<feature type="compositionally biased region" description="Basic and acidic residues" evidence="7">
    <location>
        <begin position="1963"/>
        <end position="1975"/>
    </location>
</feature>
<feature type="domain" description="SoHo" evidence="10">
    <location>
        <begin position="3220"/>
        <end position="3283"/>
    </location>
</feature>
<feature type="region of interest" description="Disordered" evidence="7">
    <location>
        <begin position="546"/>
        <end position="597"/>
    </location>
</feature>
<keyword evidence="2 5" id="KW-0728">SH3 domain</keyword>
<dbReference type="PANTHER" id="PTHR14167:SF116">
    <property type="entry name" value="CAP, ISOFORM AC"/>
    <property type="match status" value="1"/>
</dbReference>
<feature type="region of interest" description="Disordered" evidence="7">
    <location>
        <begin position="1927"/>
        <end position="2063"/>
    </location>
</feature>
<feature type="compositionally biased region" description="Polar residues" evidence="7">
    <location>
        <begin position="3128"/>
        <end position="3157"/>
    </location>
</feature>
<evidence type="ECO:0000313" key="11">
    <source>
        <dbReference type="EnsemblMetazoa" id="XP_026301584"/>
    </source>
</evidence>
<dbReference type="CTD" id="36084"/>
<feature type="compositionally biased region" description="Basic and acidic residues" evidence="7">
    <location>
        <begin position="3626"/>
        <end position="3635"/>
    </location>
</feature>
<feature type="region of interest" description="Disordered" evidence="7">
    <location>
        <begin position="4681"/>
        <end position="4705"/>
    </location>
</feature>
<feature type="compositionally biased region" description="Polar residues" evidence="7">
    <location>
        <begin position="2575"/>
        <end position="2595"/>
    </location>
</feature>
<feature type="region of interest" description="Disordered" evidence="7">
    <location>
        <begin position="721"/>
        <end position="943"/>
    </location>
</feature>
<evidence type="ECO:0000256" key="4">
    <source>
        <dbReference type="ARBA" id="ARBA00022949"/>
    </source>
</evidence>
<feature type="compositionally biased region" description="Polar residues" evidence="7">
    <location>
        <begin position="4503"/>
        <end position="4515"/>
    </location>
</feature>
<feature type="compositionally biased region" description="Basic and acidic residues" evidence="7">
    <location>
        <begin position="2038"/>
        <end position="2048"/>
    </location>
</feature>
<feature type="compositionally biased region" description="Polar residues" evidence="7">
    <location>
        <begin position="3640"/>
        <end position="3660"/>
    </location>
</feature>
<feature type="region of interest" description="Disordered" evidence="7">
    <location>
        <begin position="2911"/>
        <end position="2938"/>
    </location>
</feature>
<evidence type="ECO:0000256" key="5">
    <source>
        <dbReference type="PROSITE-ProRule" id="PRU00192"/>
    </source>
</evidence>
<feature type="compositionally biased region" description="Basic and acidic residues" evidence="7">
    <location>
        <begin position="4788"/>
        <end position="4803"/>
    </location>
</feature>
<feature type="region of interest" description="Disordered" evidence="7">
    <location>
        <begin position="5156"/>
        <end position="5177"/>
    </location>
</feature>
<evidence type="ECO:0000256" key="6">
    <source>
        <dbReference type="SAM" id="Coils"/>
    </source>
</evidence>
<dbReference type="PROSITE" id="PS50831">
    <property type="entry name" value="SOHO"/>
    <property type="match status" value="1"/>
</dbReference>
<feature type="domain" description="SH3" evidence="8">
    <location>
        <begin position="5480"/>
        <end position="5539"/>
    </location>
</feature>
<feature type="region of interest" description="Disordered" evidence="7">
    <location>
        <begin position="3723"/>
        <end position="3786"/>
    </location>
</feature>
<feature type="compositionally biased region" description="Polar residues" evidence="7">
    <location>
        <begin position="5065"/>
        <end position="5077"/>
    </location>
</feature>
<feature type="compositionally biased region" description="Basic and acidic residues" evidence="7">
    <location>
        <begin position="2916"/>
        <end position="2938"/>
    </location>
</feature>
<feature type="compositionally biased region" description="Low complexity" evidence="7">
    <location>
        <begin position="253"/>
        <end position="262"/>
    </location>
</feature>
<feature type="region of interest" description="Disordered" evidence="7">
    <location>
        <begin position="2778"/>
        <end position="2840"/>
    </location>
</feature>
<protein>
    <submittedName>
        <fullName evidence="13">Uncharacterized protein LOC409655 isoform X1</fullName>
    </submittedName>
</protein>
<feature type="compositionally biased region" description="Basic and acidic residues" evidence="7">
    <location>
        <begin position="1603"/>
        <end position="1632"/>
    </location>
</feature>
<comment type="subcellular location">
    <subcellularLocation>
        <location evidence="1">Cell junction</location>
    </subcellularLocation>
</comment>
<dbReference type="OrthoDB" id="19092at2759"/>
<feature type="region of interest" description="Disordered" evidence="7">
    <location>
        <begin position="2428"/>
        <end position="2661"/>
    </location>
</feature>
<feature type="compositionally biased region" description="Basic and acidic residues" evidence="7">
    <location>
        <begin position="2280"/>
        <end position="2289"/>
    </location>
</feature>
<feature type="compositionally biased region" description="Low complexity" evidence="7">
    <location>
        <begin position="104"/>
        <end position="128"/>
    </location>
</feature>
<feature type="compositionally biased region" description="Acidic residues" evidence="7">
    <location>
        <begin position="546"/>
        <end position="562"/>
    </location>
</feature>
<evidence type="ECO:0000256" key="2">
    <source>
        <dbReference type="ARBA" id="ARBA00022443"/>
    </source>
</evidence>
<dbReference type="PANTHER" id="PTHR14167">
    <property type="entry name" value="SH3 DOMAIN-CONTAINING"/>
    <property type="match status" value="1"/>
</dbReference>
<feature type="region of interest" description="Disordered" evidence="7">
    <location>
        <begin position="4503"/>
        <end position="4545"/>
    </location>
</feature>
<feature type="compositionally biased region" description="Polar residues" evidence="7">
    <location>
        <begin position="2606"/>
        <end position="2636"/>
    </location>
</feature>
<evidence type="ECO:0000259" key="8">
    <source>
        <dbReference type="PROSITE" id="PS50002"/>
    </source>
</evidence>
<reference evidence="11" key="1">
    <citation type="submission" date="2021-01" db="UniProtKB">
        <authorList>
            <consortium name="EnsemblMetazoa"/>
        </authorList>
    </citation>
    <scope>IDENTIFICATION</scope>
    <source>
        <strain evidence="11">DH4</strain>
    </source>
</reference>
<feature type="region of interest" description="Disordered" evidence="7">
    <location>
        <begin position="4775"/>
        <end position="4804"/>
    </location>
</feature>
<feature type="compositionally biased region" description="Basic and acidic residues" evidence="7">
    <location>
        <begin position="747"/>
        <end position="793"/>
    </location>
</feature>
<keyword evidence="12" id="KW-1185">Reference proteome</keyword>
<feature type="compositionally biased region" description="Basic and acidic residues" evidence="7">
    <location>
        <begin position="3957"/>
        <end position="3979"/>
    </location>
</feature>
<feature type="compositionally biased region" description="Basic and acidic residues" evidence="7">
    <location>
        <begin position="2509"/>
        <end position="2522"/>
    </location>
</feature>
<feature type="compositionally biased region" description="Basic residues" evidence="7">
    <location>
        <begin position="208"/>
        <end position="220"/>
    </location>
</feature>
<dbReference type="GeneID" id="409655"/>
<dbReference type="SMART" id="SM00326">
    <property type="entry name" value="SH3"/>
    <property type="match status" value="3"/>
</dbReference>
<evidence type="ECO:0000256" key="7">
    <source>
        <dbReference type="SAM" id="MobiDB-lite"/>
    </source>
</evidence>
<feature type="region of interest" description="Disordered" evidence="7">
    <location>
        <begin position="3816"/>
        <end position="3836"/>
    </location>
</feature>
<feature type="compositionally biased region" description="Low complexity" evidence="7">
    <location>
        <begin position="4154"/>
        <end position="4169"/>
    </location>
</feature>
<feature type="compositionally biased region" description="Basic and acidic residues" evidence="7">
    <location>
        <begin position="129"/>
        <end position="140"/>
    </location>
</feature>
<feature type="region of interest" description="Disordered" evidence="7">
    <location>
        <begin position="1134"/>
        <end position="1183"/>
    </location>
</feature>
<dbReference type="InterPro" id="IPR050384">
    <property type="entry name" value="Endophilin_SH3RF"/>
</dbReference>
<feature type="compositionally biased region" description="Basic and acidic residues" evidence="7">
    <location>
        <begin position="694"/>
        <end position="708"/>
    </location>
</feature>
<dbReference type="GO" id="GO:0070161">
    <property type="term" value="C:anchoring junction"/>
    <property type="evidence" value="ECO:0007669"/>
    <property type="project" value="UniProtKB-SubCell"/>
</dbReference>
<dbReference type="CDD" id="cd11781">
    <property type="entry name" value="SH3_Sorbs_1"/>
    <property type="match status" value="1"/>
</dbReference>
<feature type="domain" description="SH3" evidence="8">
    <location>
        <begin position="5275"/>
        <end position="5334"/>
    </location>
</feature>
<evidence type="ECO:0000313" key="12">
    <source>
        <dbReference type="Proteomes" id="UP000005203"/>
    </source>
</evidence>
<feature type="compositionally biased region" description="Basic and acidic residues" evidence="7">
    <location>
        <begin position="3480"/>
        <end position="3489"/>
    </location>
</feature>
<feature type="compositionally biased region" description="Basic and acidic residues" evidence="7">
    <location>
        <begin position="584"/>
        <end position="597"/>
    </location>
</feature>
<dbReference type="Pfam" id="PF00595">
    <property type="entry name" value="PDZ"/>
    <property type="match status" value="1"/>
</dbReference>
<dbReference type="FunFam" id="2.30.42.10:FF:000055">
    <property type="entry name" value="PDZ and LIM domain protein 3"/>
    <property type="match status" value="1"/>
</dbReference>
<feature type="compositionally biased region" description="Low complexity" evidence="7">
    <location>
        <begin position="4604"/>
        <end position="4619"/>
    </location>
</feature>
<feature type="compositionally biased region" description="Basic and acidic residues" evidence="7">
    <location>
        <begin position="1642"/>
        <end position="1658"/>
    </location>
</feature>
<feature type="region of interest" description="Disordered" evidence="7">
    <location>
        <begin position="2082"/>
        <end position="2102"/>
    </location>
</feature>